<gene>
    <name evidence="2" type="primary">tgpA_1</name>
    <name evidence="2" type="ORF">FF011L_11490</name>
</gene>
<dbReference type="EC" id="2.3.2.13" evidence="2"/>
<evidence type="ECO:0000313" key="2">
    <source>
        <dbReference type="EMBL" id="QDS92406.1"/>
    </source>
</evidence>
<evidence type="ECO:0000259" key="1">
    <source>
        <dbReference type="SMART" id="SM00460"/>
    </source>
</evidence>
<sequence>MTIPESAHYRIAHRTHYRYASMVAICQNQLRMMPRSFTRRLSGLECHQVETWIDPEPTVLHEHTDYYGNRVLSFAIESLHQELTVMVNSEVTVHQTGDVLNQESPAWESIVKRIKATEDRRWLIAQEYQFDSPRITLGPTYEEYARQSFTPGRPLVEAGIELTKRIHDDFKYDVTATDVNTTTDRAFELRAGVCQDFAHVQIACLRSIGIPARYISGYLRTVPPPGEPRLVGADESHAWISMYAGDALGWLDMDPTNACPANTNHIPICLGRDYSEVTPMRGVVLGGGATKLSVSVDVAPI</sequence>
<proteinExistence type="predicted"/>
<keyword evidence="3" id="KW-1185">Reference proteome</keyword>
<dbReference type="Gene3D" id="3.10.620.30">
    <property type="match status" value="1"/>
</dbReference>
<accession>A0A517MBZ0</accession>
<keyword evidence="2" id="KW-0808">Transferase</keyword>
<dbReference type="KEGG" id="rml:FF011L_11490"/>
<evidence type="ECO:0000313" key="3">
    <source>
        <dbReference type="Proteomes" id="UP000320672"/>
    </source>
</evidence>
<dbReference type="InterPro" id="IPR038765">
    <property type="entry name" value="Papain-like_cys_pep_sf"/>
</dbReference>
<dbReference type="InterPro" id="IPR002931">
    <property type="entry name" value="Transglutaminase-like"/>
</dbReference>
<dbReference type="Proteomes" id="UP000320672">
    <property type="component" value="Chromosome"/>
</dbReference>
<keyword evidence="2" id="KW-0012">Acyltransferase</keyword>
<dbReference type="RefSeq" id="WP_315851701.1">
    <property type="nucleotide sequence ID" value="NZ_CP036262.1"/>
</dbReference>
<dbReference type="Pfam" id="PF01841">
    <property type="entry name" value="Transglut_core"/>
    <property type="match status" value="1"/>
</dbReference>
<organism evidence="2 3">
    <name type="scientific">Roseimaritima multifibrata</name>
    <dbReference type="NCBI Taxonomy" id="1930274"/>
    <lineage>
        <taxon>Bacteria</taxon>
        <taxon>Pseudomonadati</taxon>
        <taxon>Planctomycetota</taxon>
        <taxon>Planctomycetia</taxon>
        <taxon>Pirellulales</taxon>
        <taxon>Pirellulaceae</taxon>
        <taxon>Roseimaritima</taxon>
    </lineage>
</organism>
<dbReference type="AlphaFoldDB" id="A0A517MBZ0"/>
<feature type="domain" description="Transglutaminase-like" evidence="1">
    <location>
        <begin position="186"/>
        <end position="257"/>
    </location>
</feature>
<dbReference type="EMBL" id="CP036262">
    <property type="protein sequence ID" value="QDS92406.1"/>
    <property type="molecule type" value="Genomic_DNA"/>
</dbReference>
<dbReference type="PANTHER" id="PTHR33490:SF7">
    <property type="entry name" value="BLR2979 PROTEIN"/>
    <property type="match status" value="1"/>
</dbReference>
<dbReference type="SUPFAM" id="SSF54001">
    <property type="entry name" value="Cysteine proteinases"/>
    <property type="match status" value="1"/>
</dbReference>
<dbReference type="SMART" id="SM00460">
    <property type="entry name" value="TGc"/>
    <property type="match status" value="1"/>
</dbReference>
<reference evidence="2 3" key="1">
    <citation type="submission" date="2019-02" db="EMBL/GenBank/DDBJ databases">
        <title>Deep-cultivation of Planctomycetes and their phenomic and genomic characterization uncovers novel biology.</title>
        <authorList>
            <person name="Wiegand S."/>
            <person name="Jogler M."/>
            <person name="Boedeker C."/>
            <person name="Pinto D."/>
            <person name="Vollmers J."/>
            <person name="Rivas-Marin E."/>
            <person name="Kohn T."/>
            <person name="Peeters S.H."/>
            <person name="Heuer A."/>
            <person name="Rast P."/>
            <person name="Oberbeckmann S."/>
            <person name="Bunk B."/>
            <person name="Jeske O."/>
            <person name="Meyerdierks A."/>
            <person name="Storesund J.E."/>
            <person name="Kallscheuer N."/>
            <person name="Luecker S."/>
            <person name="Lage O.M."/>
            <person name="Pohl T."/>
            <person name="Merkel B.J."/>
            <person name="Hornburger P."/>
            <person name="Mueller R.-W."/>
            <person name="Bruemmer F."/>
            <person name="Labrenz M."/>
            <person name="Spormann A.M."/>
            <person name="Op den Camp H."/>
            <person name="Overmann J."/>
            <person name="Amann R."/>
            <person name="Jetten M.S.M."/>
            <person name="Mascher T."/>
            <person name="Medema M.H."/>
            <person name="Devos D.P."/>
            <person name="Kaster A.-K."/>
            <person name="Ovreas L."/>
            <person name="Rohde M."/>
            <person name="Galperin M.Y."/>
            <person name="Jogler C."/>
        </authorList>
    </citation>
    <scope>NUCLEOTIDE SEQUENCE [LARGE SCALE GENOMIC DNA]</scope>
    <source>
        <strain evidence="2 3">FF011L</strain>
    </source>
</reference>
<dbReference type="GO" id="GO:0003810">
    <property type="term" value="F:protein-glutamine gamma-glutamyltransferase activity"/>
    <property type="evidence" value="ECO:0007669"/>
    <property type="project" value="UniProtKB-EC"/>
</dbReference>
<dbReference type="InterPro" id="IPR013589">
    <property type="entry name" value="Bac_transglu_N"/>
</dbReference>
<name>A0A517MBZ0_9BACT</name>
<protein>
    <submittedName>
        <fullName evidence="2">Protein-glutamine gamma-glutamyltransferase</fullName>
        <ecNumber evidence="2">2.3.2.13</ecNumber>
    </submittedName>
</protein>
<dbReference type="PANTHER" id="PTHR33490">
    <property type="entry name" value="BLR5614 PROTEIN-RELATED"/>
    <property type="match status" value="1"/>
</dbReference>
<dbReference type="Pfam" id="PF08379">
    <property type="entry name" value="Bact_transglu_N"/>
    <property type="match status" value="1"/>
</dbReference>